<reference evidence="10" key="2">
    <citation type="submission" date="2023-06" db="EMBL/GenBank/DDBJ databases">
        <authorList>
            <consortium name="Lawrence Berkeley National Laboratory"/>
            <person name="Haridas S."/>
            <person name="Hensen N."/>
            <person name="Bonometti L."/>
            <person name="Westerberg I."/>
            <person name="Brannstrom I.O."/>
            <person name="Guillou S."/>
            <person name="Cros-Aarteil S."/>
            <person name="Calhoun S."/>
            <person name="Kuo A."/>
            <person name="Mondo S."/>
            <person name="Pangilinan J."/>
            <person name="Riley R."/>
            <person name="Labutti K."/>
            <person name="Andreopoulos B."/>
            <person name="Lipzen A."/>
            <person name="Chen C."/>
            <person name="Yanf M."/>
            <person name="Daum C."/>
            <person name="Ng V."/>
            <person name="Clum A."/>
            <person name="Steindorff A."/>
            <person name="Ohm R."/>
            <person name="Martin F."/>
            <person name="Silar P."/>
            <person name="Natvig D."/>
            <person name="Lalanne C."/>
            <person name="Gautier V."/>
            <person name="Ament-Velasquez S.L."/>
            <person name="Kruys A."/>
            <person name="Hutchinson M.I."/>
            <person name="Powell A.J."/>
            <person name="Barry K."/>
            <person name="Miller A.N."/>
            <person name="Grigoriev I.V."/>
            <person name="Debuchy R."/>
            <person name="Gladieux P."/>
            <person name="Thoren M.H."/>
            <person name="Johannesson H."/>
        </authorList>
    </citation>
    <scope>NUCLEOTIDE SEQUENCE</scope>
    <source>
        <strain evidence="10">CBS 314.62</strain>
    </source>
</reference>
<gene>
    <name evidence="10" type="ORF">B0T22DRAFT_300917</name>
</gene>
<evidence type="ECO:0000256" key="5">
    <source>
        <dbReference type="ARBA" id="ARBA00023136"/>
    </source>
</evidence>
<organism evidence="10 11">
    <name type="scientific">Podospora appendiculata</name>
    <dbReference type="NCBI Taxonomy" id="314037"/>
    <lineage>
        <taxon>Eukaryota</taxon>
        <taxon>Fungi</taxon>
        <taxon>Dikarya</taxon>
        <taxon>Ascomycota</taxon>
        <taxon>Pezizomycotina</taxon>
        <taxon>Sordariomycetes</taxon>
        <taxon>Sordariomycetidae</taxon>
        <taxon>Sordariales</taxon>
        <taxon>Podosporaceae</taxon>
        <taxon>Podospora</taxon>
    </lineage>
</organism>
<evidence type="ECO:0000256" key="2">
    <source>
        <dbReference type="ARBA" id="ARBA00022475"/>
    </source>
</evidence>
<evidence type="ECO:0000256" key="4">
    <source>
        <dbReference type="ARBA" id="ARBA00022729"/>
    </source>
</evidence>
<evidence type="ECO:0000259" key="9">
    <source>
        <dbReference type="Pfam" id="PF20238"/>
    </source>
</evidence>
<evidence type="ECO:0000256" key="3">
    <source>
        <dbReference type="ARBA" id="ARBA00022622"/>
    </source>
</evidence>
<dbReference type="PANTHER" id="PTHR34992:SF1">
    <property type="entry name" value="COPPER ACQUISITION FACTOR BIM1-LIKE DOMAIN-CONTAINING PROTEIN"/>
    <property type="match status" value="1"/>
</dbReference>
<evidence type="ECO:0000256" key="1">
    <source>
        <dbReference type="ARBA" id="ARBA00004609"/>
    </source>
</evidence>
<dbReference type="GO" id="GO:0098552">
    <property type="term" value="C:side of membrane"/>
    <property type="evidence" value="ECO:0007669"/>
    <property type="project" value="UniProtKB-KW"/>
</dbReference>
<dbReference type="Pfam" id="PF20238">
    <property type="entry name" value="BIM1-like_dom"/>
    <property type="match status" value="1"/>
</dbReference>
<evidence type="ECO:0000313" key="10">
    <source>
        <dbReference type="EMBL" id="KAK3681755.1"/>
    </source>
</evidence>
<keyword evidence="3" id="KW-0336">GPI-anchor</keyword>
<feature type="chain" id="PRO_5041924165" description="Copper acquisition factor BIM1-like domain-containing protein" evidence="8">
    <location>
        <begin position="21"/>
        <end position="229"/>
    </location>
</feature>
<accession>A0AAE0WZT5</accession>
<comment type="caution">
    <text evidence="10">The sequence shown here is derived from an EMBL/GenBank/DDBJ whole genome shotgun (WGS) entry which is preliminary data.</text>
</comment>
<dbReference type="PANTHER" id="PTHR34992">
    <property type="entry name" value="HYPHAL ANASTAMOSIS-7 PROTEIN"/>
    <property type="match status" value="1"/>
</dbReference>
<keyword evidence="5" id="KW-0472">Membrane</keyword>
<keyword evidence="11" id="KW-1185">Reference proteome</keyword>
<evidence type="ECO:0000256" key="6">
    <source>
        <dbReference type="ARBA" id="ARBA00023180"/>
    </source>
</evidence>
<keyword evidence="4 8" id="KW-0732">Signal</keyword>
<keyword evidence="2" id="KW-1003">Cell membrane</keyword>
<comment type="subcellular location">
    <subcellularLocation>
        <location evidence="1">Cell membrane</location>
        <topology evidence="1">Lipid-anchor</topology>
        <topology evidence="1">GPI-anchor</topology>
    </subcellularLocation>
</comment>
<protein>
    <recommendedName>
        <fullName evidence="9">Copper acquisition factor BIM1-like domain-containing protein</fullName>
    </recommendedName>
</protein>
<keyword evidence="6" id="KW-0325">Glycoprotein</keyword>
<evidence type="ECO:0000256" key="7">
    <source>
        <dbReference type="ARBA" id="ARBA00023288"/>
    </source>
</evidence>
<dbReference type="GO" id="GO:0005886">
    <property type="term" value="C:plasma membrane"/>
    <property type="evidence" value="ECO:0007669"/>
    <property type="project" value="UniProtKB-SubCell"/>
</dbReference>
<sequence length="229" mass="23189">MAPLRSLITATLLLLSAANAHFLLLNPQSLEGQDVDEDKEGNGPCGAITPDLTKDKGTDFYVDGDFVSLQLSHPQANWLIRGTLDSVATGNWSQLFPAVKQSGLGKFCEPTVTAPASWVGKKGVISVVADAPDGLLFQCAVVNFVSGKNTPASGPCTNATSVTGSFLTSADPAFATLVGTAASTPSSTASSTPSASATHNAAPAFAQGGLPLGIMLVTAAMVLAGTALL</sequence>
<feature type="domain" description="Copper acquisition factor BIM1-like" evidence="9">
    <location>
        <begin position="19"/>
        <end position="160"/>
    </location>
</feature>
<keyword evidence="7" id="KW-0449">Lipoprotein</keyword>
<proteinExistence type="predicted"/>
<dbReference type="InterPro" id="IPR046530">
    <property type="entry name" value="BIM1-like_dom"/>
</dbReference>
<dbReference type="EMBL" id="JAULSO010000006">
    <property type="protein sequence ID" value="KAK3681755.1"/>
    <property type="molecule type" value="Genomic_DNA"/>
</dbReference>
<evidence type="ECO:0000313" key="11">
    <source>
        <dbReference type="Proteomes" id="UP001270362"/>
    </source>
</evidence>
<dbReference type="Proteomes" id="UP001270362">
    <property type="component" value="Unassembled WGS sequence"/>
</dbReference>
<dbReference type="InterPro" id="IPR046936">
    <property type="entry name" value="BIM1-like"/>
</dbReference>
<reference evidence="10" key="1">
    <citation type="journal article" date="2023" name="Mol. Phylogenet. Evol.">
        <title>Genome-scale phylogeny and comparative genomics of the fungal order Sordariales.</title>
        <authorList>
            <person name="Hensen N."/>
            <person name="Bonometti L."/>
            <person name="Westerberg I."/>
            <person name="Brannstrom I.O."/>
            <person name="Guillou S."/>
            <person name="Cros-Aarteil S."/>
            <person name="Calhoun S."/>
            <person name="Haridas S."/>
            <person name="Kuo A."/>
            <person name="Mondo S."/>
            <person name="Pangilinan J."/>
            <person name="Riley R."/>
            <person name="LaButti K."/>
            <person name="Andreopoulos B."/>
            <person name="Lipzen A."/>
            <person name="Chen C."/>
            <person name="Yan M."/>
            <person name="Daum C."/>
            <person name="Ng V."/>
            <person name="Clum A."/>
            <person name="Steindorff A."/>
            <person name="Ohm R.A."/>
            <person name="Martin F."/>
            <person name="Silar P."/>
            <person name="Natvig D.O."/>
            <person name="Lalanne C."/>
            <person name="Gautier V."/>
            <person name="Ament-Velasquez S.L."/>
            <person name="Kruys A."/>
            <person name="Hutchinson M.I."/>
            <person name="Powell A.J."/>
            <person name="Barry K."/>
            <person name="Miller A.N."/>
            <person name="Grigoriev I.V."/>
            <person name="Debuchy R."/>
            <person name="Gladieux P."/>
            <person name="Hiltunen Thoren M."/>
            <person name="Johannesson H."/>
        </authorList>
    </citation>
    <scope>NUCLEOTIDE SEQUENCE</scope>
    <source>
        <strain evidence="10">CBS 314.62</strain>
    </source>
</reference>
<dbReference type="CDD" id="cd21176">
    <property type="entry name" value="LPMO_auxiliary-like"/>
    <property type="match status" value="1"/>
</dbReference>
<feature type="signal peptide" evidence="8">
    <location>
        <begin position="1"/>
        <end position="20"/>
    </location>
</feature>
<evidence type="ECO:0000256" key="8">
    <source>
        <dbReference type="SAM" id="SignalP"/>
    </source>
</evidence>
<dbReference type="AlphaFoldDB" id="A0AAE0WZT5"/>
<name>A0AAE0WZT5_9PEZI</name>